<dbReference type="HOGENOM" id="CLU_3235559_0_0_5"/>
<evidence type="ECO:0000313" key="1">
    <source>
        <dbReference type="EMBL" id="AGA64749.1"/>
    </source>
</evidence>
<accession>L0ET85</accession>
<organism evidence="1 2">
    <name type="scientific">Liberibacter crescens (strain BT-1)</name>
    <dbReference type="NCBI Taxonomy" id="1215343"/>
    <lineage>
        <taxon>Bacteria</taxon>
        <taxon>Pseudomonadati</taxon>
        <taxon>Pseudomonadota</taxon>
        <taxon>Alphaproteobacteria</taxon>
        <taxon>Hyphomicrobiales</taxon>
        <taxon>Rhizobiaceae</taxon>
        <taxon>Liberibacter</taxon>
    </lineage>
</organism>
<dbReference type="AlphaFoldDB" id="L0ET85"/>
<dbReference type="EMBL" id="CP003789">
    <property type="protein sequence ID" value="AGA64749.1"/>
    <property type="molecule type" value="Genomic_DNA"/>
</dbReference>
<dbReference type="STRING" id="1215343.B488_07570"/>
<evidence type="ECO:0000313" key="2">
    <source>
        <dbReference type="Proteomes" id="UP000010799"/>
    </source>
</evidence>
<proteinExistence type="predicted"/>
<protein>
    <submittedName>
        <fullName evidence="1">Uncharacterized protein</fullName>
    </submittedName>
</protein>
<dbReference type="PATRIC" id="fig|1215343.11.peg.779"/>
<reference evidence="1 2" key="1">
    <citation type="journal article" date="2012" name="Stand. Genomic Sci.">
        <title>Complete genome sequence of Liberibacter crescens BT-1.</title>
        <authorList>
            <person name="Leonard M.T."/>
            <person name="Fagen J.R."/>
            <person name="Davis-Richardson A.G."/>
            <person name="Davis M.J."/>
            <person name="Triplett E.W."/>
        </authorList>
    </citation>
    <scope>NUCLEOTIDE SEQUENCE [LARGE SCALE GENOMIC DNA]</scope>
    <source>
        <strain evidence="1 2">BT-1</strain>
    </source>
</reference>
<keyword evidence="2" id="KW-1185">Reference proteome</keyword>
<name>L0ET85_LIBCB</name>
<dbReference type="KEGG" id="lcc:B488_07570"/>
<gene>
    <name evidence="1" type="ordered locus">B488_07570</name>
</gene>
<dbReference type="Proteomes" id="UP000010799">
    <property type="component" value="Chromosome"/>
</dbReference>
<sequence length="43" mass="5060">MTFIELTIKIIADTPAITTKIKDVFYFSGALRDILREFLIFFF</sequence>